<protein>
    <recommendedName>
        <fullName evidence="3">Asp23/Gls24 family envelope stress response protein</fullName>
    </recommendedName>
</protein>
<dbReference type="OrthoDB" id="4554885at2"/>
<dbReference type="RefSeq" id="WP_071928665.1">
    <property type="nucleotide sequence ID" value="NZ_CP018082.1"/>
</dbReference>
<dbReference type="AlphaFoldDB" id="A0A1J0VTV6"/>
<organism evidence="1 2">
    <name type="scientific">Nocardia mangyaensis</name>
    <dbReference type="NCBI Taxonomy" id="2213200"/>
    <lineage>
        <taxon>Bacteria</taxon>
        <taxon>Bacillati</taxon>
        <taxon>Actinomycetota</taxon>
        <taxon>Actinomycetes</taxon>
        <taxon>Mycobacteriales</taxon>
        <taxon>Nocardiaceae</taxon>
        <taxon>Nocardia</taxon>
    </lineage>
</organism>
<name>A0A1J0VTV6_9NOCA</name>
<evidence type="ECO:0008006" key="3">
    <source>
        <dbReference type="Google" id="ProtNLM"/>
    </source>
</evidence>
<gene>
    <name evidence="1" type="ORF">BOX37_17690</name>
</gene>
<sequence length="110" mass="11847">MSIDDDLTDRIIAAIDAIDGAHPAVPMGLQNSRWLPWNAGSAAVDFGEAVVEIRVVATTLPLPPLLEKLDAAVRPVLAGTRWAESALRVHVVDLHVDVFEERDPDHSPGP</sequence>
<keyword evidence="2" id="KW-1185">Reference proteome</keyword>
<dbReference type="EMBL" id="CP018082">
    <property type="protein sequence ID" value="APE35477.1"/>
    <property type="molecule type" value="Genomic_DNA"/>
</dbReference>
<dbReference type="Proteomes" id="UP000183810">
    <property type="component" value="Chromosome"/>
</dbReference>
<evidence type="ECO:0000313" key="2">
    <source>
        <dbReference type="Proteomes" id="UP000183810"/>
    </source>
</evidence>
<dbReference type="KEGG" id="nsl:BOX37_17690"/>
<evidence type="ECO:0000313" key="1">
    <source>
        <dbReference type="EMBL" id="APE35477.1"/>
    </source>
</evidence>
<reference evidence="1" key="1">
    <citation type="submission" date="2016-11" db="EMBL/GenBank/DDBJ databases">
        <authorList>
            <person name="Jaros S."/>
            <person name="Januszkiewicz K."/>
            <person name="Wedrychowicz H."/>
        </authorList>
    </citation>
    <scope>NUCLEOTIDE SEQUENCE [LARGE SCALE GENOMIC DNA]</scope>
    <source>
        <strain evidence="1">Y48</strain>
    </source>
</reference>
<accession>A0A1J0VTV6</accession>
<proteinExistence type="predicted"/>